<protein>
    <submittedName>
        <fullName evidence="1">Uncharacterized protein</fullName>
    </submittedName>
</protein>
<evidence type="ECO:0000313" key="1">
    <source>
        <dbReference type="EMBL" id="RHN56308.1"/>
    </source>
</evidence>
<dbReference type="Proteomes" id="UP000265566">
    <property type="component" value="Chromosome 5"/>
</dbReference>
<gene>
    <name evidence="1" type="ORF">MtrunA17_Chr5g0428061</name>
</gene>
<dbReference type="EMBL" id="PSQE01000005">
    <property type="protein sequence ID" value="RHN56308.1"/>
    <property type="molecule type" value="Genomic_DNA"/>
</dbReference>
<name>A0A396HUX1_MEDTR</name>
<comment type="caution">
    <text evidence="1">The sequence shown here is derived from an EMBL/GenBank/DDBJ whole genome shotgun (WGS) entry which is preliminary data.</text>
</comment>
<accession>A0A396HUX1</accession>
<sequence>MPIAQACDQIIKQDHGIVNPFTQATASSKELHKDSKVIKKLVK</sequence>
<organism evidence="1">
    <name type="scientific">Medicago truncatula</name>
    <name type="common">Barrel medic</name>
    <name type="synonym">Medicago tribuloides</name>
    <dbReference type="NCBI Taxonomy" id="3880"/>
    <lineage>
        <taxon>Eukaryota</taxon>
        <taxon>Viridiplantae</taxon>
        <taxon>Streptophyta</taxon>
        <taxon>Embryophyta</taxon>
        <taxon>Tracheophyta</taxon>
        <taxon>Spermatophyta</taxon>
        <taxon>Magnoliopsida</taxon>
        <taxon>eudicotyledons</taxon>
        <taxon>Gunneridae</taxon>
        <taxon>Pentapetalae</taxon>
        <taxon>rosids</taxon>
        <taxon>fabids</taxon>
        <taxon>Fabales</taxon>
        <taxon>Fabaceae</taxon>
        <taxon>Papilionoideae</taxon>
        <taxon>50 kb inversion clade</taxon>
        <taxon>NPAAA clade</taxon>
        <taxon>Hologalegina</taxon>
        <taxon>IRL clade</taxon>
        <taxon>Trifolieae</taxon>
        <taxon>Medicago</taxon>
    </lineage>
</organism>
<reference evidence="1" key="1">
    <citation type="journal article" date="2018" name="Nat. Plants">
        <title>Whole-genome landscape of Medicago truncatula symbiotic genes.</title>
        <authorList>
            <person name="Pecrix Y."/>
            <person name="Gamas P."/>
            <person name="Carrere S."/>
        </authorList>
    </citation>
    <scope>NUCLEOTIDE SEQUENCE</scope>
    <source>
        <tissue evidence="1">Leaves</tissue>
    </source>
</reference>
<dbReference type="Gramene" id="rna31688">
    <property type="protein sequence ID" value="RHN56308.1"/>
    <property type="gene ID" value="gene31688"/>
</dbReference>
<proteinExistence type="predicted"/>
<dbReference type="AlphaFoldDB" id="A0A396HUX1"/>